<dbReference type="GO" id="GO:0032797">
    <property type="term" value="C:SMN complex"/>
    <property type="evidence" value="ECO:0007669"/>
    <property type="project" value="TreeGrafter"/>
</dbReference>
<dbReference type="InterPro" id="IPR046856">
    <property type="entry name" value="Gemin6_C"/>
</dbReference>
<evidence type="ECO:0000313" key="3">
    <source>
        <dbReference type="Proteomes" id="UP000245119"/>
    </source>
</evidence>
<dbReference type="InterPro" id="IPR046857">
    <property type="entry name" value="Gemin6_Sm-like_dom"/>
</dbReference>
<comment type="caution">
    <text evidence="2">The sequence shown here is derived from an EMBL/GenBank/DDBJ whole genome shotgun (WGS) entry which is preliminary data.</text>
</comment>
<dbReference type="AlphaFoldDB" id="A0A2T7PZH2"/>
<dbReference type="InterPro" id="IPR047574">
    <property type="entry name" value="AD"/>
</dbReference>
<proteinExistence type="predicted"/>
<name>A0A2T7PZH2_POMCA</name>
<gene>
    <name evidence="2" type="ORF">C0Q70_01449</name>
</gene>
<organism evidence="2 3">
    <name type="scientific">Pomacea canaliculata</name>
    <name type="common">Golden apple snail</name>
    <dbReference type="NCBI Taxonomy" id="400727"/>
    <lineage>
        <taxon>Eukaryota</taxon>
        <taxon>Metazoa</taxon>
        <taxon>Spiralia</taxon>
        <taxon>Lophotrochozoa</taxon>
        <taxon>Mollusca</taxon>
        <taxon>Gastropoda</taxon>
        <taxon>Caenogastropoda</taxon>
        <taxon>Architaenioglossa</taxon>
        <taxon>Ampullarioidea</taxon>
        <taxon>Ampullariidae</taxon>
        <taxon>Pomacea</taxon>
    </lineage>
</organism>
<dbReference type="CDD" id="cd11676">
    <property type="entry name" value="Gemin6"/>
    <property type="match status" value="1"/>
</dbReference>
<dbReference type="PANTHER" id="PTHR14710">
    <property type="entry name" value="GEM-ASSOCIATED PROTEIN 6"/>
    <property type="match status" value="1"/>
</dbReference>
<evidence type="ECO:0000313" key="2">
    <source>
        <dbReference type="EMBL" id="PVD38825.1"/>
    </source>
</evidence>
<keyword evidence="3" id="KW-1185">Reference proteome</keyword>
<dbReference type="GO" id="GO:0000245">
    <property type="term" value="P:spliceosomal complex assembly"/>
    <property type="evidence" value="ECO:0007669"/>
    <property type="project" value="InterPro"/>
</dbReference>
<reference evidence="2 3" key="1">
    <citation type="submission" date="2018-04" db="EMBL/GenBank/DDBJ databases">
        <title>The genome of golden apple snail Pomacea canaliculata provides insight into stress tolerance and invasive adaptation.</title>
        <authorList>
            <person name="Liu C."/>
            <person name="Liu B."/>
            <person name="Ren Y."/>
            <person name="Zhang Y."/>
            <person name="Wang H."/>
            <person name="Li S."/>
            <person name="Jiang F."/>
            <person name="Yin L."/>
            <person name="Zhang G."/>
            <person name="Qian W."/>
            <person name="Fan W."/>
        </authorList>
    </citation>
    <scope>NUCLEOTIDE SEQUENCE [LARGE SCALE GENOMIC DNA]</scope>
    <source>
        <strain evidence="2">SZHN2017</strain>
        <tissue evidence="2">Muscle</tissue>
    </source>
</reference>
<accession>A0A2T7PZH2</accession>
<dbReference type="Gene3D" id="2.30.30.100">
    <property type="match status" value="1"/>
</dbReference>
<feature type="domain" description="AD" evidence="1">
    <location>
        <begin position="76"/>
        <end position="174"/>
    </location>
</feature>
<dbReference type="PROSITE" id="PS52001">
    <property type="entry name" value="AD"/>
    <property type="match status" value="1"/>
</dbReference>
<dbReference type="GO" id="GO:0000387">
    <property type="term" value="P:spliceosomal snRNP assembly"/>
    <property type="evidence" value="ECO:0007669"/>
    <property type="project" value="TreeGrafter"/>
</dbReference>
<dbReference type="PANTHER" id="PTHR14710:SF2">
    <property type="entry name" value="GEM-ASSOCIATED PROTEIN 6"/>
    <property type="match status" value="1"/>
</dbReference>
<protein>
    <recommendedName>
        <fullName evidence="1">AD domain-containing protein</fullName>
    </recommendedName>
</protein>
<sequence>MEVENSSETHPIFLRDPDEWLQYVYKHVSVVTEDDDEHVGWLYTVDPVSESFVLVHFLEENVQLSILLGSSITKVTVLADAGVGVKEKLDALFRPKAEAEISEDELKARKQKLKMWLEKNRLPVQLTGDNSEILSISDALIIQPPYGENNCHSMNEIILGRIQGLIKSMPEDHDKW</sequence>
<dbReference type="InterPro" id="IPR009422">
    <property type="entry name" value="Gemin6"/>
</dbReference>
<dbReference type="Pfam" id="PF06372">
    <property type="entry name" value="Gemin6"/>
    <property type="match status" value="1"/>
</dbReference>
<dbReference type="Proteomes" id="UP000245119">
    <property type="component" value="Linkage Group LG1"/>
</dbReference>
<dbReference type="EMBL" id="PZQS01000001">
    <property type="protein sequence ID" value="PVD38825.1"/>
    <property type="molecule type" value="Genomic_DNA"/>
</dbReference>
<dbReference type="OrthoDB" id="77463at2759"/>
<dbReference type="GO" id="GO:0005634">
    <property type="term" value="C:nucleus"/>
    <property type="evidence" value="ECO:0007669"/>
    <property type="project" value="InterPro"/>
</dbReference>
<dbReference type="Pfam" id="PF20417">
    <property type="entry name" value="Gemin6_C"/>
    <property type="match status" value="1"/>
</dbReference>
<dbReference type="OMA" id="LEWEDYV"/>
<evidence type="ECO:0000259" key="1">
    <source>
        <dbReference type="PROSITE" id="PS52001"/>
    </source>
</evidence>